<evidence type="ECO:0000256" key="1">
    <source>
        <dbReference type="SAM" id="MobiDB-lite"/>
    </source>
</evidence>
<reference evidence="2 3" key="1">
    <citation type="journal article" date="2025" name="Int. J. Syst. Evol. Microbiol.">
        <title>Desulfovibrio falkowii sp. nov., Porphyromonas miyakawae sp. nov., Mediterraneibacter flintii sp. nov. and Owariibacterium komagatae gen. nov., sp. nov., isolated from human faeces.</title>
        <authorList>
            <person name="Hamaguchi T."/>
            <person name="Ohara M."/>
            <person name="Hisatomi A."/>
            <person name="Sekiguchi K."/>
            <person name="Takeda J.I."/>
            <person name="Ueyama J."/>
            <person name="Ito M."/>
            <person name="Nishiwaki H."/>
            <person name="Ogi T."/>
            <person name="Hirayama M."/>
            <person name="Ohkuma M."/>
            <person name="Sakamoto M."/>
            <person name="Ohno K."/>
        </authorList>
    </citation>
    <scope>NUCLEOTIDE SEQUENCE [LARGE SCALE GENOMIC DNA]</scope>
    <source>
        <strain evidence="2 3">13CB8C</strain>
    </source>
</reference>
<evidence type="ECO:0000313" key="3">
    <source>
        <dbReference type="Proteomes" id="UP001628192"/>
    </source>
</evidence>
<accession>A0ABQ0E4V0</accession>
<keyword evidence="3" id="KW-1185">Reference proteome</keyword>
<sequence length="99" mass="10798">MPHLPGRTRKRQLSRSLPHIQAGRKPAPLFFRLPPGLDACPLPQNSHQPHRAFRLAITLGGVMNGAPADTLSPASGRLLCPPHTPALPAKKIYLCNKKM</sequence>
<dbReference type="Proteomes" id="UP001628192">
    <property type="component" value="Unassembled WGS sequence"/>
</dbReference>
<proteinExistence type="predicted"/>
<dbReference type="EMBL" id="BAAFSG010000001">
    <property type="protein sequence ID" value="GAB1252743.1"/>
    <property type="molecule type" value="Genomic_DNA"/>
</dbReference>
<feature type="compositionally biased region" description="Basic residues" evidence="1">
    <location>
        <begin position="1"/>
        <end position="13"/>
    </location>
</feature>
<protein>
    <submittedName>
        <fullName evidence="2">Uncharacterized protein</fullName>
    </submittedName>
</protein>
<evidence type="ECO:0000313" key="2">
    <source>
        <dbReference type="EMBL" id="GAB1252743.1"/>
    </source>
</evidence>
<organism evidence="2 3">
    <name type="scientific">Desulfovibrio falkowii</name>
    <dbReference type="NCBI Taxonomy" id="3136602"/>
    <lineage>
        <taxon>Bacteria</taxon>
        <taxon>Pseudomonadati</taxon>
        <taxon>Thermodesulfobacteriota</taxon>
        <taxon>Desulfovibrionia</taxon>
        <taxon>Desulfovibrionales</taxon>
        <taxon>Desulfovibrionaceae</taxon>
        <taxon>Desulfovibrio</taxon>
    </lineage>
</organism>
<name>A0ABQ0E4V0_9BACT</name>
<comment type="caution">
    <text evidence="2">The sequence shown here is derived from an EMBL/GenBank/DDBJ whole genome shotgun (WGS) entry which is preliminary data.</text>
</comment>
<gene>
    <name evidence="2" type="ORF">Defa_02300</name>
</gene>
<feature type="region of interest" description="Disordered" evidence="1">
    <location>
        <begin position="1"/>
        <end position="25"/>
    </location>
</feature>